<dbReference type="PIRSF" id="PIRSF018300">
    <property type="entry name" value="DNA_pol_alph_2"/>
    <property type="match status" value="1"/>
</dbReference>
<evidence type="ECO:0000256" key="6">
    <source>
        <dbReference type="PIRNR" id="PIRNR018300"/>
    </source>
</evidence>
<dbReference type="PANTHER" id="PTHR23061">
    <property type="entry name" value="DNA POLYMERASE 2 ALPHA 70 KDA SUBUNIT"/>
    <property type="match status" value="1"/>
</dbReference>
<dbReference type="AlphaFoldDB" id="A0A9Q8P5R7"/>
<dbReference type="OrthoDB" id="336885at2759"/>
<keyword evidence="11" id="KW-1185">Reference proteome</keyword>
<dbReference type="Pfam" id="PF22062">
    <property type="entry name" value="OB_DPOA2"/>
    <property type="match status" value="1"/>
</dbReference>
<name>A0A9Q8P5R7_PASFU</name>
<proteinExistence type="inferred from homology"/>
<feature type="region of interest" description="Disordered" evidence="7">
    <location>
        <begin position="124"/>
        <end position="155"/>
    </location>
</feature>
<dbReference type="FunFam" id="3.60.21.60:FF:000005">
    <property type="entry name" value="DNA polymerase alpha subunit B"/>
    <property type="match status" value="1"/>
</dbReference>
<organism evidence="10 11">
    <name type="scientific">Passalora fulva</name>
    <name type="common">Tomato leaf mold</name>
    <name type="synonym">Cladosporium fulvum</name>
    <dbReference type="NCBI Taxonomy" id="5499"/>
    <lineage>
        <taxon>Eukaryota</taxon>
        <taxon>Fungi</taxon>
        <taxon>Dikarya</taxon>
        <taxon>Ascomycota</taxon>
        <taxon>Pezizomycotina</taxon>
        <taxon>Dothideomycetes</taxon>
        <taxon>Dothideomycetidae</taxon>
        <taxon>Mycosphaerellales</taxon>
        <taxon>Mycosphaerellaceae</taxon>
        <taxon>Fulvia</taxon>
    </lineage>
</organism>
<dbReference type="GO" id="GO:0006270">
    <property type="term" value="P:DNA replication initiation"/>
    <property type="evidence" value="ECO:0007669"/>
    <property type="project" value="TreeGrafter"/>
</dbReference>
<reference evidence="10" key="1">
    <citation type="submission" date="2021-12" db="EMBL/GenBank/DDBJ databases">
        <authorList>
            <person name="Zaccaron A."/>
            <person name="Stergiopoulos I."/>
        </authorList>
    </citation>
    <scope>NUCLEOTIDE SEQUENCE</scope>
    <source>
        <strain evidence="10">Race5_Kim</strain>
    </source>
</reference>
<dbReference type="GO" id="GO:0005658">
    <property type="term" value="C:alpha DNA polymerase:primase complex"/>
    <property type="evidence" value="ECO:0007669"/>
    <property type="project" value="TreeGrafter"/>
</dbReference>
<feature type="domain" description="DNA polymerase alpha subunit B OB" evidence="9">
    <location>
        <begin position="222"/>
        <end position="327"/>
    </location>
</feature>
<protein>
    <recommendedName>
        <fullName evidence="3 6">DNA polymerase alpha subunit B</fullName>
    </recommendedName>
</protein>
<dbReference type="GeneID" id="71983410"/>
<evidence type="ECO:0000256" key="7">
    <source>
        <dbReference type="SAM" id="MobiDB-lite"/>
    </source>
</evidence>
<dbReference type="RefSeq" id="XP_047758644.1">
    <property type="nucleotide sequence ID" value="XM_047902680.1"/>
</dbReference>
<dbReference type="PANTHER" id="PTHR23061:SF12">
    <property type="entry name" value="DNA POLYMERASE ALPHA SUBUNIT B"/>
    <property type="match status" value="1"/>
</dbReference>
<comment type="similarity">
    <text evidence="2 6">Belongs to the DNA polymerase alpha subunit B family.</text>
</comment>
<evidence type="ECO:0000259" key="9">
    <source>
        <dbReference type="Pfam" id="PF22062"/>
    </source>
</evidence>
<dbReference type="KEGG" id="ffu:CLAFUR5_03532"/>
<evidence type="ECO:0000256" key="1">
    <source>
        <dbReference type="ARBA" id="ARBA00004123"/>
    </source>
</evidence>
<evidence type="ECO:0000256" key="3">
    <source>
        <dbReference type="ARBA" id="ARBA00018596"/>
    </source>
</evidence>
<accession>A0A9Q8P5R7</accession>
<feature type="compositionally biased region" description="Polar residues" evidence="7">
    <location>
        <begin position="130"/>
        <end position="149"/>
    </location>
</feature>
<comment type="subcellular location">
    <subcellularLocation>
        <location evidence="1 6">Nucleus</location>
    </subcellularLocation>
</comment>
<dbReference type="Gene3D" id="3.60.21.60">
    <property type="match status" value="2"/>
</dbReference>
<evidence type="ECO:0000313" key="10">
    <source>
        <dbReference type="EMBL" id="UJO14278.1"/>
    </source>
</evidence>
<feature type="region of interest" description="Disordered" evidence="7">
    <location>
        <begin position="78"/>
        <end position="102"/>
    </location>
</feature>
<comment type="function">
    <text evidence="6">Accessory subunit of the DNA polymerase alpha complex (also known as the alpha DNA polymerase-primase complex) which plays an essential role in the initiation of DNA synthesis.</text>
</comment>
<dbReference type="FunFam" id="3.60.21.60:FF:000008">
    <property type="entry name" value="DNA polymerase alpha subunit B"/>
    <property type="match status" value="1"/>
</dbReference>
<evidence type="ECO:0000259" key="8">
    <source>
        <dbReference type="Pfam" id="PF04042"/>
    </source>
</evidence>
<evidence type="ECO:0000256" key="5">
    <source>
        <dbReference type="ARBA" id="ARBA00023242"/>
    </source>
</evidence>
<evidence type="ECO:0000256" key="4">
    <source>
        <dbReference type="ARBA" id="ARBA00022705"/>
    </source>
</evidence>
<gene>
    <name evidence="10" type="ORF">CLAFUR5_03532</name>
</gene>
<evidence type="ECO:0000256" key="2">
    <source>
        <dbReference type="ARBA" id="ARBA00007299"/>
    </source>
</evidence>
<dbReference type="EMBL" id="CP090164">
    <property type="protein sequence ID" value="UJO14278.1"/>
    <property type="molecule type" value="Genomic_DNA"/>
</dbReference>
<dbReference type="Pfam" id="PF04042">
    <property type="entry name" value="DNA_pol_E_B"/>
    <property type="match status" value="1"/>
</dbReference>
<sequence>MADVEKAINQFFAPPDAPLPQDVVTELLHIIQLMSLTPEDLYYKWDSYVIQMGAETTKLDYKTVRDFKKTLQDALERDSRKVHTSHAAAKRTTATPRGGTAGGDVFGMLDGMVSSAPASRINAAKRKSTNFDTPSSKAVRSGLNSSPADNKTPAAVAARNVPTVAFQDRKNAGDIVESINSHLPTATPSEIPPAEARVKLKAAIDLPKFAYKPMAMKLSEASEILDDRIDSFMDQVQKHYELPDTAFGNPAAQSTAEIVTVGRIACDTPTGKLNAASMVLETSRRMGAGMRVPLKMGGLGFDFFPGKIVALKGTNVSGEFFAATEVFSMPMLPPAASRTEDIALHNDRSTGADGEPRPLSMLVGSGPYTTDTDLSFAPLYALLEKAESDRSDVLVLTGPFLDLEHPVVASGDFEPHLPSDAKIQPDQATILDVFRILISQPLQKLAQAVPTITIVMVPSMRDAISKHVSWPQDRVPKPQLALPRQVQFVANPMALSMNEMLVGMSSQDVLSELRRENVYQAEKGQAFNDDLLGRLSNHVLEQSHFFPVFPPAAREDLPKPTAIPDETPAPGGEERVAMGANIDLTYYKLGEFWQAKPDMLILPSVLNPFAKVINGVLCINPGTLSKKRGAGTYAAVSVQPRILSDEERESGEVAGHNLYDRARVDITRI</sequence>
<evidence type="ECO:0000313" key="11">
    <source>
        <dbReference type="Proteomes" id="UP000756132"/>
    </source>
</evidence>
<reference evidence="10" key="2">
    <citation type="journal article" date="2022" name="Microb. Genom.">
        <title>A chromosome-scale genome assembly of the tomato pathogen Cladosporium fulvum reveals a compartmentalized genome architecture and the presence of a dispensable chromosome.</title>
        <authorList>
            <person name="Zaccaron A.Z."/>
            <person name="Chen L.H."/>
            <person name="Samaras A."/>
            <person name="Stergiopoulos I."/>
        </authorList>
    </citation>
    <scope>NUCLEOTIDE SEQUENCE</scope>
    <source>
        <strain evidence="10">Race5_Kim</strain>
    </source>
</reference>
<dbReference type="InterPro" id="IPR007185">
    <property type="entry name" value="DNA_pol_a/d/e_bsu"/>
</dbReference>
<dbReference type="GO" id="GO:0003677">
    <property type="term" value="F:DNA binding"/>
    <property type="evidence" value="ECO:0007669"/>
    <property type="project" value="InterPro"/>
</dbReference>
<feature type="domain" description="DNA polymerase alpha/delta/epsilon subunit B" evidence="8">
    <location>
        <begin position="363"/>
        <end position="611"/>
    </location>
</feature>
<keyword evidence="4 6" id="KW-0235">DNA replication</keyword>
<dbReference type="Proteomes" id="UP000756132">
    <property type="component" value="Chromosome 2"/>
</dbReference>
<dbReference type="InterPro" id="IPR016722">
    <property type="entry name" value="DNA_pol_alpha_bsu"/>
</dbReference>
<keyword evidence="5 6" id="KW-0539">Nucleus</keyword>
<dbReference type="InterPro" id="IPR054300">
    <property type="entry name" value="OB_DPOA2"/>
</dbReference>